<evidence type="ECO:0000256" key="9">
    <source>
        <dbReference type="RuleBase" id="RU003761"/>
    </source>
</evidence>
<dbReference type="InterPro" id="IPR015946">
    <property type="entry name" value="KH_dom-like_a/b"/>
</dbReference>
<dbReference type="GO" id="GO:0005525">
    <property type="term" value="F:GTP binding"/>
    <property type="evidence" value="ECO:0007669"/>
    <property type="project" value="UniProtKB-UniRule"/>
</dbReference>
<evidence type="ECO:0000256" key="3">
    <source>
        <dbReference type="ARBA" id="ARBA00022517"/>
    </source>
</evidence>
<dbReference type="AlphaFoldDB" id="A0A1T4M4R4"/>
<dbReference type="NCBIfam" id="TIGR00231">
    <property type="entry name" value="small_GTP"/>
    <property type="match status" value="1"/>
</dbReference>
<evidence type="ECO:0000259" key="11">
    <source>
        <dbReference type="PROSITE" id="PS51713"/>
    </source>
</evidence>
<dbReference type="InterPro" id="IPR005225">
    <property type="entry name" value="Small_GTP-bd"/>
</dbReference>
<keyword evidence="7" id="KW-1003">Cell membrane</keyword>
<keyword evidence="7" id="KW-0963">Cytoplasm</keyword>
<evidence type="ECO:0000313" key="12">
    <source>
        <dbReference type="EMBL" id="SJZ61885.1"/>
    </source>
</evidence>
<dbReference type="EMBL" id="FUXE01000005">
    <property type="protein sequence ID" value="SJZ61885.1"/>
    <property type="molecule type" value="Genomic_DNA"/>
</dbReference>
<keyword evidence="7" id="KW-0472">Membrane</keyword>
<dbReference type="OrthoDB" id="9805918at2"/>
<dbReference type="FunFam" id="3.30.300.20:FF:000003">
    <property type="entry name" value="GTPase Era"/>
    <property type="match status" value="1"/>
</dbReference>
<feature type="region of interest" description="G1" evidence="8">
    <location>
        <begin position="24"/>
        <end position="31"/>
    </location>
</feature>
<dbReference type="STRING" id="29524.SAMN02745171_00634"/>
<sequence length="306" mass="35223">MTEEQNSEQQTHRPYRSGFVNIVGNPNVGKSTLLNYLVGERLSIITSKAQTTRHRILGIVNTPDLQIVYSDTPGVLKPGYKLQERMRAFSEQALKDADILLYVTDTVEQATKNSDFLSLVAKMECPVLVAINKVDLTDQKHLEDLVATWHTLLPKAEIIPISATNKFNLAPLKRRIEELLPVSPPYFEKDALTDRPARFFVSEIIREKILLYYTKEVPYAVEVVVEEFHEERNRINIRAIILVERESQKGIIIGHKGIAIKNLGIAARRPLEQFFRKHIRLELIVRVEKDWRHNEKNLTNFGYSLE</sequence>
<dbReference type="InterPro" id="IPR027417">
    <property type="entry name" value="P-loop_NTPase"/>
</dbReference>
<comment type="function">
    <text evidence="7">An essential GTPase that binds both GDP and GTP, with rapid nucleotide exchange. Plays a role in 16S rRNA processing and 30S ribosomal subunit biogenesis and possibly also in cell cycle regulation and energy metabolism.</text>
</comment>
<dbReference type="InterPro" id="IPR030388">
    <property type="entry name" value="G_ERA_dom"/>
</dbReference>
<reference evidence="13" key="1">
    <citation type="submission" date="2017-02" db="EMBL/GenBank/DDBJ databases">
        <authorList>
            <person name="Varghese N."/>
            <person name="Submissions S."/>
        </authorList>
    </citation>
    <scope>NUCLEOTIDE SEQUENCE [LARGE SCALE GENOMIC DNA]</scope>
    <source>
        <strain evidence="13">ATCC 51356</strain>
    </source>
</reference>
<feature type="region of interest" description="G2" evidence="8">
    <location>
        <begin position="50"/>
        <end position="54"/>
    </location>
</feature>
<feature type="region of interest" description="G5" evidence="8">
    <location>
        <begin position="161"/>
        <end position="163"/>
    </location>
</feature>
<evidence type="ECO:0000256" key="1">
    <source>
        <dbReference type="ARBA" id="ARBA00007921"/>
    </source>
</evidence>
<dbReference type="Proteomes" id="UP000190121">
    <property type="component" value="Unassembled WGS sequence"/>
</dbReference>
<organism evidence="12 13">
    <name type="scientific">Porphyromonas circumdentaria</name>
    <dbReference type="NCBI Taxonomy" id="29524"/>
    <lineage>
        <taxon>Bacteria</taxon>
        <taxon>Pseudomonadati</taxon>
        <taxon>Bacteroidota</taxon>
        <taxon>Bacteroidia</taxon>
        <taxon>Bacteroidales</taxon>
        <taxon>Porphyromonadaceae</taxon>
        <taxon>Porphyromonas</taxon>
    </lineage>
</organism>
<evidence type="ECO:0000256" key="4">
    <source>
        <dbReference type="ARBA" id="ARBA00022741"/>
    </source>
</evidence>
<feature type="domain" description="KH type-2" evidence="10">
    <location>
        <begin position="209"/>
        <end position="289"/>
    </location>
</feature>
<dbReference type="Pfam" id="PF01926">
    <property type="entry name" value="MMR_HSR1"/>
    <property type="match status" value="1"/>
</dbReference>
<keyword evidence="6 7" id="KW-0342">GTP-binding</keyword>
<feature type="binding site" evidence="7">
    <location>
        <begin position="71"/>
        <end position="75"/>
    </location>
    <ligand>
        <name>GTP</name>
        <dbReference type="ChEBI" id="CHEBI:37565"/>
    </ligand>
</feature>
<name>A0A1T4M4R4_9PORP</name>
<dbReference type="GO" id="GO:0000028">
    <property type="term" value="P:ribosomal small subunit assembly"/>
    <property type="evidence" value="ECO:0007669"/>
    <property type="project" value="TreeGrafter"/>
</dbReference>
<dbReference type="InterPro" id="IPR009019">
    <property type="entry name" value="KH_sf_prok-type"/>
</dbReference>
<dbReference type="HAMAP" id="MF_00367">
    <property type="entry name" value="GTPase_Era"/>
    <property type="match status" value="1"/>
</dbReference>
<dbReference type="RefSeq" id="WP_078736588.1">
    <property type="nucleotide sequence ID" value="NZ_FUXE01000005.1"/>
</dbReference>
<dbReference type="Gene3D" id="3.30.300.20">
    <property type="match status" value="1"/>
</dbReference>
<evidence type="ECO:0000256" key="7">
    <source>
        <dbReference type="HAMAP-Rule" id="MF_00367"/>
    </source>
</evidence>
<comment type="subunit">
    <text evidence="7">Monomer.</text>
</comment>
<feature type="binding site" evidence="7">
    <location>
        <begin position="24"/>
        <end position="31"/>
    </location>
    <ligand>
        <name>GTP</name>
        <dbReference type="ChEBI" id="CHEBI:37565"/>
    </ligand>
</feature>
<dbReference type="CDD" id="cd22534">
    <property type="entry name" value="KH-II_Era"/>
    <property type="match status" value="1"/>
</dbReference>
<protein>
    <recommendedName>
        <fullName evidence="2 7">GTPase Era</fullName>
    </recommendedName>
</protein>
<accession>A0A1T4M4R4</accession>
<proteinExistence type="inferred from homology"/>
<dbReference type="InterPro" id="IPR005662">
    <property type="entry name" value="GTPase_Era-like"/>
</dbReference>
<dbReference type="Gene3D" id="3.40.50.300">
    <property type="entry name" value="P-loop containing nucleotide triphosphate hydrolases"/>
    <property type="match status" value="1"/>
</dbReference>
<dbReference type="GO" id="GO:0005829">
    <property type="term" value="C:cytosol"/>
    <property type="evidence" value="ECO:0007669"/>
    <property type="project" value="TreeGrafter"/>
</dbReference>
<dbReference type="PROSITE" id="PS51713">
    <property type="entry name" value="G_ERA"/>
    <property type="match status" value="1"/>
</dbReference>
<dbReference type="SUPFAM" id="SSF52540">
    <property type="entry name" value="P-loop containing nucleoside triphosphate hydrolases"/>
    <property type="match status" value="1"/>
</dbReference>
<evidence type="ECO:0000256" key="5">
    <source>
        <dbReference type="ARBA" id="ARBA00022884"/>
    </source>
</evidence>
<keyword evidence="13" id="KW-1185">Reference proteome</keyword>
<dbReference type="InterPro" id="IPR004044">
    <property type="entry name" value="KH_dom_type_2"/>
</dbReference>
<dbReference type="NCBIfam" id="NF000908">
    <property type="entry name" value="PRK00089.1"/>
    <property type="match status" value="1"/>
</dbReference>
<feature type="region of interest" description="G4" evidence="8">
    <location>
        <begin position="132"/>
        <end position="135"/>
    </location>
</feature>
<dbReference type="PROSITE" id="PS50823">
    <property type="entry name" value="KH_TYPE_2"/>
    <property type="match status" value="1"/>
</dbReference>
<dbReference type="GO" id="GO:0005886">
    <property type="term" value="C:plasma membrane"/>
    <property type="evidence" value="ECO:0007669"/>
    <property type="project" value="UniProtKB-SubCell"/>
</dbReference>
<keyword evidence="7" id="KW-0699">rRNA-binding</keyword>
<evidence type="ECO:0000259" key="10">
    <source>
        <dbReference type="PROSITE" id="PS50823"/>
    </source>
</evidence>
<dbReference type="InterPro" id="IPR006073">
    <property type="entry name" value="GTP-bd"/>
</dbReference>
<evidence type="ECO:0000313" key="13">
    <source>
        <dbReference type="Proteomes" id="UP000190121"/>
    </source>
</evidence>
<dbReference type="Pfam" id="PF07650">
    <property type="entry name" value="KH_2"/>
    <property type="match status" value="1"/>
</dbReference>
<feature type="region of interest" description="G3" evidence="8">
    <location>
        <begin position="71"/>
        <end position="74"/>
    </location>
</feature>
<dbReference type="GO" id="GO:0003924">
    <property type="term" value="F:GTPase activity"/>
    <property type="evidence" value="ECO:0007669"/>
    <property type="project" value="UniProtKB-UniRule"/>
</dbReference>
<evidence type="ECO:0000256" key="8">
    <source>
        <dbReference type="PROSITE-ProRule" id="PRU01050"/>
    </source>
</evidence>
<feature type="binding site" evidence="7">
    <location>
        <begin position="132"/>
        <end position="135"/>
    </location>
    <ligand>
        <name>GTP</name>
        <dbReference type="ChEBI" id="CHEBI:37565"/>
    </ligand>
</feature>
<dbReference type="NCBIfam" id="TIGR00436">
    <property type="entry name" value="era"/>
    <property type="match status" value="1"/>
</dbReference>
<evidence type="ECO:0000256" key="6">
    <source>
        <dbReference type="ARBA" id="ARBA00023134"/>
    </source>
</evidence>
<gene>
    <name evidence="7" type="primary">era</name>
    <name evidence="12" type="ORF">SAMN02745171_00634</name>
</gene>
<comment type="subcellular location">
    <subcellularLocation>
        <location evidence="7">Cytoplasm</location>
    </subcellularLocation>
    <subcellularLocation>
        <location evidence="7">Cell membrane</location>
        <topology evidence="7">Peripheral membrane protein</topology>
    </subcellularLocation>
</comment>
<dbReference type="GO" id="GO:0070181">
    <property type="term" value="F:small ribosomal subunit rRNA binding"/>
    <property type="evidence" value="ECO:0007669"/>
    <property type="project" value="UniProtKB-UniRule"/>
</dbReference>
<dbReference type="PANTHER" id="PTHR42698:SF1">
    <property type="entry name" value="GTPASE ERA, MITOCHONDRIAL"/>
    <property type="match status" value="1"/>
</dbReference>
<evidence type="ECO:0000256" key="2">
    <source>
        <dbReference type="ARBA" id="ARBA00020484"/>
    </source>
</evidence>
<keyword evidence="3 7" id="KW-0690">Ribosome biogenesis</keyword>
<dbReference type="CDD" id="cd04163">
    <property type="entry name" value="Era"/>
    <property type="match status" value="1"/>
</dbReference>
<keyword evidence="4 7" id="KW-0547">Nucleotide-binding</keyword>
<dbReference type="SUPFAM" id="SSF54814">
    <property type="entry name" value="Prokaryotic type KH domain (KH-domain type II)"/>
    <property type="match status" value="1"/>
</dbReference>
<feature type="domain" description="Era-type G" evidence="11">
    <location>
        <begin position="16"/>
        <end position="182"/>
    </location>
</feature>
<dbReference type="GO" id="GO:0043024">
    <property type="term" value="F:ribosomal small subunit binding"/>
    <property type="evidence" value="ECO:0007669"/>
    <property type="project" value="TreeGrafter"/>
</dbReference>
<comment type="similarity">
    <text evidence="1 7 8 9">Belongs to the TRAFAC class TrmE-Era-EngA-EngB-Septin-like GTPase superfamily. Era GTPase family.</text>
</comment>
<keyword evidence="5 7" id="KW-0694">RNA-binding</keyword>
<dbReference type="PANTHER" id="PTHR42698">
    <property type="entry name" value="GTPASE ERA"/>
    <property type="match status" value="1"/>
</dbReference>